<keyword evidence="2" id="KW-0805">Transcription regulation</keyword>
<gene>
    <name evidence="7" type="ORF">AVDCRST_MAG86-2767</name>
</gene>
<dbReference type="AlphaFoldDB" id="A0A6J4VNI2"/>
<dbReference type="InterPro" id="IPR009042">
    <property type="entry name" value="RNA_pol_sigma70_r1_2"/>
</dbReference>
<dbReference type="InterPro" id="IPR007630">
    <property type="entry name" value="RNA_pol_sigma70_r4"/>
</dbReference>
<keyword evidence="5" id="KW-0804">Transcription</keyword>
<evidence type="ECO:0000256" key="5">
    <source>
        <dbReference type="ARBA" id="ARBA00023163"/>
    </source>
</evidence>
<evidence type="ECO:0000256" key="2">
    <source>
        <dbReference type="ARBA" id="ARBA00023015"/>
    </source>
</evidence>
<dbReference type="SUPFAM" id="SSF88946">
    <property type="entry name" value="Sigma2 domain of RNA polymerase sigma factors"/>
    <property type="match status" value="1"/>
</dbReference>
<dbReference type="EMBL" id="CADCWP010000248">
    <property type="protein sequence ID" value="CAA9580763.1"/>
    <property type="molecule type" value="Genomic_DNA"/>
</dbReference>
<dbReference type="GO" id="GO:0016987">
    <property type="term" value="F:sigma factor activity"/>
    <property type="evidence" value="ECO:0007669"/>
    <property type="project" value="UniProtKB-KW"/>
</dbReference>
<name>A0A6J4VNI2_9DEIN</name>
<dbReference type="PROSITE" id="PS00716">
    <property type="entry name" value="SIGMA70_2"/>
    <property type="match status" value="1"/>
</dbReference>
<organism evidence="7">
    <name type="scientific">uncultured Truepera sp</name>
    <dbReference type="NCBI Taxonomy" id="543023"/>
    <lineage>
        <taxon>Bacteria</taxon>
        <taxon>Thermotogati</taxon>
        <taxon>Deinococcota</taxon>
        <taxon>Deinococci</taxon>
        <taxon>Trueperales</taxon>
        <taxon>Trueperaceae</taxon>
        <taxon>Truepera</taxon>
        <taxon>environmental samples</taxon>
    </lineage>
</organism>
<dbReference type="InterPro" id="IPR007627">
    <property type="entry name" value="RNA_pol_sigma70_r2"/>
</dbReference>
<dbReference type="InterPro" id="IPR013325">
    <property type="entry name" value="RNA_pol_sigma_r2"/>
</dbReference>
<dbReference type="InterPro" id="IPR036388">
    <property type="entry name" value="WH-like_DNA-bd_sf"/>
</dbReference>
<keyword evidence="4" id="KW-0238">DNA-binding</keyword>
<dbReference type="Pfam" id="PF04539">
    <property type="entry name" value="Sigma70_r3"/>
    <property type="match status" value="1"/>
</dbReference>
<keyword evidence="3" id="KW-0731">Sigma factor</keyword>
<comment type="subunit">
    <text evidence="1">Interacts transiently with the RNA polymerase catalytic core formed by RpoA, RpoB, RpoC and RpoZ (2 alpha, 1 beta, 1 beta' and 1 omega subunit) to form the RNA polymerase holoenzyme that can initiate transcription.</text>
</comment>
<dbReference type="InterPro" id="IPR007624">
    <property type="entry name" value="RNA_pol_sigma70_r3"/>
</dbReference>
<accession>A0A6J4VNI2</accession>
<evidence type="ECO:0000259" key="6">
    <source>
        <dbReference type="PROSITE" id="PS00716"/>
    </source>
</evidence>
<protein>
    <submittedName>
        <fullName evidence="7">RNA polymerase sigma factor RpoD</fullName>
    </submittedName>
</protein>
<evidence type="ECO:0000256" key="3">
    <source>
        <dbReference type="ARBA" id="ARBA00023082"/>
    </source>
</evidence>
<feature type="domain" description="RNA polymerase sigma-70" evidence="6">
    <location>
        <begin position="314"/>
        <end position="340"/>
    </location>
</feature>
<evidence type="ECO:0000256" key="4">
    <source>
        <dbReference type="ARBA" id="ARBA00023125"/>
    </source>
</evidence>
<dbReference type="SUPFAM" id="SSF88659">
    <property type="entry name" value="Sigma3 and sigma4 domains of RNA polymerase sigma factors"/>
    <property type="match status" value="2"/>
</dbReference>
<dbReference type="InterPro" id="IPR050239">
    <property type="entry name" value="Sigma-70_RNA_pol_init_factors"/>
</dbReference>
<dbReference type="InterPro" id="IPR013324">
    <property type="entry name" value="RNA_pol_sigma_r3/r4-like"/>
</dbReference>
<dbReference type="GO" id="GO:0003677">
    <property type="term" value="F:DNA binding"/>
    <property type="evidence" value="ECO:0007669"/>
    <property type="project" value="UniProtKB-KW"/>
</dbReference>
<evidence type="ECO:0000256" key="1">
    <source>
        <dbReference type="ARBA" id="ARBA00011344"/>
    </source>
</evidence>
<dbReference type="Pfam" id="PF04545">
    <property type="entry name" value="Sigma70_r4"/>
    <property type="match status" value="1"/>
</dbReference>
<dbReference type="InterPro" id="IPR014284">
    <property type="entry name" value="RNA_pol_sigma-70_dom"/>
</dbReference>
<dbReference type="Pfam" id="PF04542">
    <property type="entry name" value="Sigma70_r2"/>
    <property type="match status" value="1"/>
</dbReference>
<dbReference type="CDD" id="cd06171">
    <property type="entry name" value="Sigma70_r4"/>
    <property type="match status" value="1"/>
</dbReference>
<dbReference type="GO" id="GO:0006352">
    <property type="term" value="P:DNA-templated transcription initiation"/>
    <property type="evidence" value="ECO:0007669"/>
    <property type="project" value="InterPro"/>
</dbReference>
<dbReference type="PANTHER" id="PTHR30603:SF47">
    <property type="entry name" value="RNA POLYMERASE SIGMA FACTOR SIGD, CHLOROPLASTIC"/>
    <property type="match status" value="1"/>
</dbReference>
<evidence type="ECO:0000313" key="7">
    <source>
        <dbReference type="EMBL" id="CAA9580763.1"/>
    </source>
</evidence>
<dbReference type="NCBIfam" id="TIGR02937">
    <property type="entry name" value="sigma70-ECF"/>
    <property type="match status" value="1"/>
</dbReference>
<dbReference type="Pfam" id="PF00140">
    <property type="entry name" value="Sigma70_r1_2"/>
    <property type="match status" value="1"/>
</dbReference>
<dbReference type="Gene3D" id="1.10.601.10">
    <property type="entry name" value="RNA Polymerase Primary Sigma Factor"/>
    <property type="match status" value="2"/>
</dbReference>
<dbReference type="Gene3D" id="1.10.10.10">
    <property type="entry name" value="Winged helix-like DNA-binding domain superfamily/Winged helix DNA-binding domain"/>
    <property type="match status" value="2"/>
</dbReference>
<reference evidence="7" key="1">
    <citation type="submission" date="2020-02" db="EMBL/GenBank/DDBJ databases">
        <authorList>
            <person name="Meier V. D."/>
        </authorList>
    </citation>
    <scope>NUCLEOTIDE SEQUENCE</scope>
    <source>
        <strain evidence="7">AVDCRST_MAG86</strain>
    </source>
</reference>
<dbReference type="FunFam" id="1.10.601.10:FF:000001">
    <property type="entry name" value="RNA polymerase sigma factor SigA"/>
    <property type="match status" value="1"/>
</dbReference>
<proteinExistence type="predicted"/>
<sequence length="355" mass="40107">MTKLAAVHQDADSDGVAGGDDAEALFWVESFDERAAATEEMEARAETWGDASVSTDPVRQYLQEIGRVPLLKLEEEISLARLIEEGVDAAQSLQQEGLSERARRALTRTAEEGEGARQRLIEANLRLVVSIAKKYTFRGMSFLDLIQEGNQGLIRAVEKFEYRRGFKFSTYATWWIRQAVNRAIADQGRTIRLPVHMVEMVNKLNRTTKELRQELLHDPSTEEVADALGPSWNAGKVEEIREFTRVPIQLESPVGDENDSVYGDFIADDATSPFDLAGDVLLGEALERALAKLTEREAMVLKMRKGFVGGREQTLEEVGAHFGVTRERIRQIENKALRKLKYHESRNRSLRDFLE</sequence>
<dbReference type="PRINTS" id="PR00046">
    <property type="entry name" value="SIGMA70FCT"/>
</dbReference>
<dbReference type="InterPro" id="IPR000943">
    <property type="entry name" value="RNA_pol_sigma70"/>
</dbReference>
<dbReference type="PANTHER" id="PTHR30603">
    <property type="entry name" value="RNA POLYMERASE SIGMA FACTOR RPO"/>
    <property type="match status" value="1"/>
</dbReference>